<evidence type="ECO:0000313" key="1">
    <source>
        <dbReference type="EMBL" id="CAD9198476.1"/>
    </source>
</evidence>
<dbReference type="EMBL" id="HBGG01001279">
    <property type="protein sequence ID" value="CAD9198476.1"/>
    <property type="molecule type" value="Transcribed_RNA"/>
</dbReference>
<reference evidence="1" key="1">
    <citation type="submission" date="2021-01" db="EMBL/GenBank/DDBJ databases">
        <authorList>
            <person name="Corre E."/>
            <person name="Pelletier E."/>
            <person name="Niang G."/>
            <person name="Scheremetjew M."/>
            <person name="Finn R."/>
            <person name="Kale V."/>
            <person name="Holt S."/>
            <person name="Cochrane G."/>
            <person name="Meng A."/>
            <person name="Brown T."/>
            <person name="Cohen L."/>
        </authorList>
    </citation>
    <scope>NUCLEOTIDE SEQUENCE</scope>
    <source>
        <strain evidence="1">PLY429</strain>
    </source>
</reference>
<name>A0A7S1WXX4_9CHLO</name>
<gene>
    <name evidence="1" type="ORF">TCHU04912_LOCUS709</name>
</gene>
<protein>
    <submittedName>
        <fullName evidence="1">Uncharacterized protein</fullName>
    </submittedName>
</protein>
<proteinExistence type="predicted"/>
<accession>A0A7S1WXX4</accession>
<organism evidence="1">
    <name type="scientific">Tetraselmis chuii</name>
    <dbReference type="NCBI Taxonomy" id="63592"/>
    <lineage>
        <taxon>Eukaryota</taxon>
        <taxon>Viridiplantae</taxon>
        <taxon>Chlorophyta</taxon>
        <taxon>core chlorophytes</taxon>
        <taxon>Chlorodendrophyceae</taxon>
        <taxon>Chlorodendrales</taxon>
        <taxon>Chlorodendraceae</taxon>
        <taxon>Tetraselmis</taxon>
    </lineage>
</organism>
<sequence length="183" mass="19468">MGGGLEGVVRMPGAETARAVLRVTSLLTALALGPGGSTEAPGVWATKRRALAQERADGEGGRWKPWFKLVNSWRLGLITFLCWRAWWLNVDPPDEVTARARVRYGLPLVLAPLITSPTTSGPGMPAGLLKEPLHAFMPTESRNTCTSSTSKPVSEAVNDPPLLLGIMSRLPYIRSGGLAAGGL</sequence>
<dbReference type="AlphaFoldDB" id="A0A7S1WXX4"/>